<name>A0A0F9I4Q7_9ZZZZ</name>
<comment type="caution">
    <text evidence="2">The sequence shown here is derived from an EMBL/GenBank/DDBJ whole genome shotgun (WGS) entry which is preliminary data.</text>
</comment>
<organism evidence="2">
    <name type="scientific">marine sediment metagenome</name>
    <dbReference type="NCBI Taxonomy" id="412755"/>
    <lineage>
        <taxon>unclassified sequences</taxon>
        <taxon>metagenomes</taxon>
        <taxon>ecological metagenomes</taxon>
    </lineage>
</organism>
<protein>
    <submittedName>
        <fullName evidence="2">Uncharacterized protein</fullName>
    </submittedName>
</protein>
<reference evidence="2" key="1">
    <citation type="journal article" date="2015" name="Nature">
        <title>Complex archaea that bridge the gap between prokaryotes and eukaryotes.</title>
        <authorList>
            <person name="Spang A."/>
            <person name="Saw J.H."/>
            <person name="Jorgensen S.L."/>
            <person name="Zaremba-Niedzwiedzka K."/>
            <person name="Martijn J."/>
            <person name="Lind A.E."/>
            <person name="van Eijk R."/>
            <person name="Schleper C."/>
            <person name="Guy L."/>
            <person name="Ettema T.J."/>
        </authorList>
    </citation>
    <scope>NUCLEOTIDE SEQUENCE</scope>
</reference>
<gene>
    <name evidence="2" type="ORF">LCGC14_1985510</name>
</gene>
<feature type="region of interest" description="Disordered" evidence="1">
    <location>
        <begin position="75"/>
        <end position="95"/>
    </location>
</feature>
<sequence length="166" mass="18520">MPPSVRVRVTAKAKTGPCEQCPNEILTGERYVTVIQTFGKSKGGKTKYKAIRVHFTCLAKWLICEDLRYGTRVKEKGGRPEGTGMQLSDPDKKQRRHLTRTSARLMRLLLETDDVSRIKMLTGRITATSEKITALGGALNPNLIRRSKEAQKAVTTKLKIGGSHVW</sequence>
<proteinExistence type="predicted"/>
<dbReference type="AlphaFoldDB" id="A0A0F9I4Q7"/>
<dbReference type="EMBL" id="LAZR01022297">
    <property type="protein sequence ID" value="KKL82362.1"/>
    <property type="molecule type" value="Genomic_DNA"/>
</dbReference>
<evidence type="ECO:0000256" key="1">
    <source>
        <dbReference type="SAM" id="MobiDB-lite"/>
    </source>
</evidence>
<evidence type="ECO:0000313" key="2">
    <source>
        <dbReference type="EMBL" id="KKL82362.1"/>
    </source>
</evidence>
<accession>A0A0F9I4Q7</accession>